<name>A0ABS0A005_9FIRM</name>
<protein>
    <recommendedName>
        <fullName evidence="3">Lipoprotein</fullName>
    </recommendedName>
</protein>
<sequence length="247" mass="28926">MINHYLGRKRVIILIAILFLLTSCEKSNMVNNANTVPIQDVVETNATSQESLQWGHNYSLWLNAIDALLTDHRPYFLPEIKEGNYEFVYEIKEDAVSYAIFKYDYFTVLDQKDHDGHVHTLYDHIFSFERAHDHNDFFQSICDDYSIDKNNVTVDHGIYTYDERLTQYTLENGYTLYLINSDSDHTLSYDKVLEYISPLDFTNFTNVSIAVAELTHSSIIKIYFEDTDYYYEMSFHDALGSGLIEYK</sequence>
<proteinExistence type="predicted"/>
<dbReference type="Proteomes" id="UP000614200">
    <property type="component" value="Unassembled WGS sequence"/>
</dbReference>
<comment type="caution">
    <text evidence="1">The sequence shown here is derived from an EMBL/GenBank/DDBJ whole genome shotgun (WGS) entry which is preliminary data.</text>
</comment>
<dbReference type="RefSeq" id="WP_194704268.1">
    <property type="nucleotide sequence ID" value="NZ_JADKNH010000029.1"/>
</dbReference>
<evidence type="ECO:0000313" key="1">
    <source>
        <dbReference type="EMBL" id="MBF4696032.1"/>
    </source>
</evidence>
<organism evidence="1 2">
    <name type="scientific">Fusibacter ferrireducens</name>
    <dbReference type="NCBI Taxonomy" id="2785058"/>
    <lineage>
        <taxon>Bacteria</taxon>
        <taxon>Bacillati</taxon>
        <taxon>Bacillota</taxon>
        <taxon>Clostridia</taxon>
        <taxon>Eubacteriales</taxon>
        <taxon>Eubacteriales Family XII. Incertae Sedis</taxon>
        <taxon>Fusibacter</taxon>
    </lineage>
</organism>
<accession>A0ABS0A005</accession>
<evidence type="ECO:0008006" key="3">
    <source>
        <dbReference type="Google" id="ProtNLM"/>
    </source>
</evidence>
<dbReference type="EMBL" id="JADKNH010000029">
    <property type="protein sequence ID" value="MBF4696032.1"/>
    <property type="molecule type" value="Genomic_DNA"/>
</dbReference>
<gene>
    <name evidence="1" type="ORF">ISU02_23285</name>
</gene>
<keyword evidence="2" id="KW-1185">Reference proteome</keyword>
<reference evidence="1 2" key="1">
    <citation type="submission" date="2020-11" db="EMBL/GenBank/DDBJ databases">
        <title>Fusibacter basophilias sp. nov.</title>
        <authorList>
            <person name="Qiu D."/>
        </authorList>
    </citation>
    <scope>NUCLEOTIDE SEQUENCE [LARGE SCALE GENOMIC DNA]</scope>
    <source>
        <strain evidence="1 2">Q10-2</strain>
    </source>
</reference>
<evidence type="ECO:0000313" key="2">
    <source>
        <dbReference type="Proteomes" id="UP000614200"/>
    </source>
</evidence>